<evidence type="ECO:0000313" key="3">
    <source>
        <dbReference type="Proteomes" id="UP000050511"/>
    </source>
</evidence>
<dbReference type="Proteomes" id="UP000050511">
    <property type="component" value="Unassembled WGS sequence"/>
</dbReference>
<comment type="caution">
    <text evidence="2">The sequence shown here is derived from an EMBL/GenBank/DDBJ whole genome shotgun (WGS) entry which is preliminary data.</text>
</comment>
<name>A0A837P5C1_LACPN</name>
<reference evidence="2 3" key="1">
    <citation type="submission" date="2015-10" db="EMBL/GenBank/DDBJ databases">
        <title>Resequencing of Lactobacillus plantarum WJL strain genome.</title>
        <authorList>
            <person name="Martino M.E."/>
        </authorList>
    </citation>
    <scope>NUCLEOTIDE SEQUENCE [LARGE SCALE GENOMIC DNA]</scope>
    <source>
        <strain evidence="2 3">WJL</strain>
    </source>
</reference>
<organism evidence="2 3">
    <name type="scientific">Lactiplantibacillus plantarum WJL</name>
    <dbReference type="NCBI Taxonomy" id="1350466"/>
    <lineage>
        <taxon>Bacteria</taxon>
        <taxon>Bacillati</taxon>
        <taxon>Bacillota</taxon>
        <taxon>Bacilli</taxon>
        <taxon>Lactobacillales</taxon>
        <taxon>Lactobacillaceae</taxon>
        <taxon>Lactiplantibacillus</taxon>
    </lineage>
</organism>
<dbReference type="EMBL" id="LKLZ01000003">
    <property type="protein sequence ID" value="KPN43852.1"/>
    <property type="molecule type" value="Genomic_DNA"/>
</dbReference>
<evidence type="ECO:0000256" key="1">
    <source>
        <dbReference type="SAM" id="Coils"/>
    </source>
</evidence>
<accession>A0A837P5C1</accession>
<keyword evidence="1" id="KW-0175">Coiled coil</keyword>
<evidence type="ECO:0000313" key="2">
    <source>
        <dbReference type="EMBL" id="KPN43852.1"/>
    </source>
</evidence>
<sequence>MANLFFQYSKITAEFQENSDNQKKKIKELQKTSNNLQQLYDSINAENLRYADEQNKLKEASQNKDKTFAYFVYQLIDIDTPDPRIIELLYQMSVSPNNNKELTTAGKYALEQKLQARKDIDAIVATEENKDGQS</sequence>
<protein>
    <submittedName>
        <fullName evidence="2">Uncharacterized protein</fullName>
    </submittedName>
</protein>
<gene>
    <name evidence="2" type="ORF">WJL_0925</name>
</gene>
<dbReference type="AlphaFoldDB" id="A0A837P5C1"/>
<proteinExistence type="predicted"/>
<feature type="coiled-coil region" evidence="1">
    <location>
        <begin position="12"/>
        <end position="63"/>
    </location>
</feature>